<evidence type="ECO:0000256" key="4">
    <source>
        <dbReference type="ARBA" id="ARBA00023163"/>
    </source>
</evidence>
<evidence type="ECO:0000259" key="8">
    <source>
        <dbReference type="PROSITE" id="PS50995"/>
    </source>
</evidence>
<sequence length="116" mass="13567">MKTICVVRDLYRVLEKFENNFQETYALSINEAMVLCALGEEGTPMIPTVLGTRMGIRTSHLSKLLRRLEEKQLVSRSLGQEDRRQMFFSLTEEGKERLHQLDLEQIEIPELLRPLF</sequence>
<evidence type="ECO:0000256" key="5">
    <source>
        <dbReference type="ARBA" id="ARBA00046337"/>
    </source>
</evidence>
<dbReference type="InterPro" id="IPR036388">
    <property type="entry name" value="WH-like_DNA-bd_sf"/>
</dbReference>
<comment type="similarity">
    <text evidence="5">Belongs to the SarZ family.</text>
</comment>
<dbReference type="RefSeq" id="WP_025843554.1">
    <property type="nucleotide sequence ID" value="NZ_JQZW01000007.1"/>
</dbReference>
<dbReference type="AlphaFoldDB" id="A0A0A2G7I0"/>
<dbReference type="Gene3D" id="1.10.10.10">
    <property type="entry name" value="Winged helix-like DNA-binding domain superfamily/Winged helix DNA-binding domain"/>
    <property type="match status" value="1"/>
</dbReference>
<feature type="domain" description="HTH marR-type" evidence="8">
    <location>
        <begin position="3"/>
        <end position="116"/>
    </location>
</feature>
<dbReference type="STRING" id="266762.HQ36_02795"/>
<dbReference type="SUPFAM" id="SSF46785">
    <property type="entry name" value="Winged helix' DNA-binding domain"/>
    <property type="match status" value="1"/>
</dbReference>
<name>A0A0A2G7I0_9PORP</name>
<dbReference type="PANTHER" id="PTHR42756">
    <property type="entry name" value="TRANSCRIPTIONAL REGULATOR, MARR"/>
    <property type="match status" value="1"/>
</dbReference>
<dbReference type="PROSITE" id="PS50995">
    <property type="entry name" value="HTH_MARR_2"/>
    <property type="match status" value="1"/>
</dbReference>
<dbReference type="PANTHER" id="PTHR42756:SF1">
    <property type="entry name" value="TRANSCRIPTIONAL REPRESSOR OF EMRAB OPERON"/>
    <property type="match status" value="1"/>
</dbReference>
<comment type="subcellular location">
    <subcellularLocation>
        <location evidence="1">Cytoplasm</location>
    </subcellularLocation>
</comment>
<evidence type="ECO:0000256" key="6">
    <source>
        <dbReference type="ARBA" id="ARBA00047188"/>
    </source>
</evidence>
<evidence type="ECO:0000256" key="1">
    <source>
        <dbReference type="ARBA" id="ARBA00004496"/>
    </source>
</evidence>
<protein>
    <recommendedName>
        <fullName evidence="6">HTH-type transcriptional regulator SarZ</fullName>
    </recommendedName>
    <alternativeName>
        <fullName evidence="7">Staphylococcal accessory regulator Z</fullName>
    </alternativeName>
</protein>
<gene>
    <name evidence="9" type="ORF">HQ36_02795</name>
</gene>
<dbReference type="GO" id="GO:0003677">
    <property type="term" value="F:DNA binding"/>
    <property type="evidence" value="ECO:0007669"/>
    <property type="project" value="UniProtKB-KW"/>
</dbReference>
<comment type="caution">
    <text evidence="9">The sequence shown here is derived from an EMBL/GenBank/DDBJ whole genome shotgun (WGS) entry which is preliminary data.</text>
</comment>
<evidence type="ECO:0000313" key="10">
    <source>
        <dbReference type="Proteomes" id="UP000030134"/>
    </source>
</evidence>
<dbReference type="EMBL" id="JQZW01000007">
    <property type="protein sequence ID" value="KGN98357.1"/>
    <property type="molecule type" value="Genomic_DNA"/>
</dbReference>
<dbReference type="Pfam" id="PF22381">
    <property type="entry name" value="Staph_reg_Sar_Rot"/>
    <property type="match status" value="1"/>
</dbReference>
<dbReference type="InterPro" id="IPR000835">
    <property type="entry name" value="HTH_MarR-typ"/>
</dbReference>
<dbReference type="SMART" id="SM00347">
    <property type="entry name" value="HTH_MARR"/>
    <property type="match status" value="1"/>
</dbReference>
<keyword evidence="4" id="KW-0804">Transcription</keyword>
<keyword evidence="2" id="KW-0805">Transcription regulation</keyword>
<keyword evidence="3 9" id="KW-0238">DNA-binding</keyword>
<dbReference type="eggNOG" id="COG1846">
    <property type="taxonomic scope" value="Bacteria"/>
</dbReference>
<dbReference type="GO" id="GO:0003700">
    <property type="term" value="F:DNA-binding transcription factor activity"/>
    <property type="evidence" value="ECO:0007669"/>
    <property type="project" value="InterPro"/>
</dbReference>
<organism evidence="9 10">
    <name type="scientific">Porphyromonas gingivicanis</name>
    <dbReference type="NCBI Taxonomy" id="266762"/>
    <lineage>
        <taxon>Bacteria</taxon>
        <taxon>Pseudomonadati</taxon>
        <taxon>Bacteroidota</taxon>
        <taxon>Bacteroidia</taxon>
        <taxon>Bacteroidales</taxon>
        <taxon>Porphyromonadaceae</taxon>
        <taxon>Porphyromonas</taxon>
    </lineage>
</organism>
<evidence type="ECO:0000256" key="2">
    <source>
        <dbReference type="ARBA" id="ARBA00023015"/>
    </source>
</evidence>
<evidence type="ECO:0000256" key="3">
    <source>
        <dbReference type="ARBA" id="ARBA00023125"/>
    </source>
</evidence>
<keyword evidence="10" id="KW-1185">Reference proteome</keyword>
<reference evidence="9 10" key="1">
    <citation type="submission" date="2014-08" db="EMBL/GenBank/DDBJ databases">
        <title>Porphyromonas gingivicanis strain:COT-022_OH1391 Genome sequencing.</title>
        <authorList>
            <person name="Wallis C."/>
            <person name="Deusch O."/>
            <person name="O'Flynn C."/>
            <person name="Davis I."/>
            <person name="Jospin G."/>
            <person name="Darling A.E."/>
            <person name="Coil D.A."/>
            <person name="Alexiev A."/>
            <person name="Horsfall A."/>
            <person name="Kirkwood N."/>
            <person name="Harris S."/>
            <person name="Eisen J.A."/>
        </authorList>
    </citation>
    <scope>NUCLEOTIDE SEQUENCE [LARGE SCALE GENOMIC DNA]</scope>
    <source>
        <strain evidence="10">COT-022 OH1391</strain>
    </source>
</reference>
<dbReference type="OrthoDB" id="1095207at2"/>
<accession>A0A0A2G7I0</accession>
<evidence type="ECO:0000313" key="9">
    <source>
        <dbReference type="EMBL" id="KGN98357.1"/>
    </source>
</evidence>
<dbReference type="Proteomes" id="UP000030134">
    <property type="component" value="Unassembled WGS sequence"/>
</dbReference>
<evidence type="ECO:0000256" key="7">
    <source>
        <dbReference type="ARBA" id="ARBA00047207"/>
    </source>
</evidence>
<dbReference type="InterPro" id="IPR055166">
    <property type="entry name" value="Transc_reg_Sar_Rot_HTH"/>
</dbReference>
<dbReference type="InterPro" id="IPR036390">
    <property type="entry name" value="WH_DNA-bd_sf"/>
</dbReference>
<proteinExistence type="inferred from homology"/>